<dbReference type="PATRIC" id="fig|864069.3.peg.4356"/>
<evidence type="ECO:0000313" key="3">
    <source>
        <dbReference type="EMBL" id="EIM27455.1"/>
    </source>
</evidence>
<feature type="chain" id="PRO_5003699200" evidence="2">
    <location>
        <begin position="21"/>
        <end position="124"/>
    </location>
</feature>
<name>I4YU13_9HYPH</name>
<dbReference type="OrthoDB" id="8021488at2"/>
<dbReference type="RefSeq" id="WP_009763505.1">
    <property type="nucleotide sequence ID" value="NZ_CP141048.1"/>
</dbReference>
<evidence type="ECO:0000256" key="1">
    <source>
        <dbReference type="SAM" id="MobiDB-lite"/>
    </source>
</evidence>
<feature type="compositionally biased region" description="Polar residues" evidence="1">
    <location>
        <begin position="105"/>
        <end position="114"/>
    </location>
</feature>
<dbReference type="AlphaFoldDB" id="I4YU13"/>
<dbReference type="HOGENOM" id="CLU_2001249_0_0_5"/>
<gene>
    <name evidence="3" type="ORF">MicloDRAFT_00040210</name>
</gene>
<feature type="signal peptide" evidence="2">
    <location>
        <begin position="1"/>
        <end position="20"/>
    </location>
</feature>
<feature type="region of interest" description="Disordered" evidence="1">
    <location>
        <begin position="20"/>
        <end position="71"/>
    </location>
</feature>
<accession>I4YU13</accession>
<protein>
    <submittedName>
        <fullName evidence="3">Uncharacterized protein</fullName>
    </submittedName>
</protein>
<keyword evidence="4" id="KW-1185">Reference proteome</keyword>
<dbReference type="EMBL" id="JH660645">
    <property type="protein sequence ID" value="EIM27455.1"/>
    <property type="molecule type" value="Genomic_DNA"/>
</dbReference>
<dbReference type="STRING" id="864069.MicloDRAFT_00040210"/>
<organism evidence="3 4">
    <name type="scientific">Microvirga lotononidis</name>
    <dbReference type="NCBI Taxonomy" id="864069"/>
    <lineage>
        <taxon>Bacteria</taxon>
        <taxon>Pseudomonadati</taxon>
        <taxon>Pseudomonadota</taxon>
        <taxon>Alphaproteobacteria</taxon>
        <taxon>Hyphomicrobiales</taxon>
        <taxon>Methylobacteriaceae</taxon>
        <taxon>Microvirga</taxon>
    </lineage>
</organism>
<dbReference type="eggNOG" id="ENOG502ZNDG">
    <property type="taxonomic scope" value="Bacteria"/>
</dbReference>
<evidence type="ECO:0000256" key="2">
    <source>
        <dbReference type="SAM" id="SignalP"/>
    </source>
</evidence>
<keyword evidence="2" id="KW-0732">Signal</keyword>
<feature type="compositionally biased region" description="Basic and acidic residues" evidence="1">
    <location>
        <begin position="23"/>
        <end position="69"/>
    </location>
</feature>
<dbReference type="Proteomes" id="UP000003947">
    <property type="component" value="Unassembled WGS sequence"/>
</dbReference>
<feature type="region of interest" description="Disordered" evidence="1">
    <location>
        <begin position="105"/>
        <end position="124"/>
    </location>
</feature>
<proteinExistence type="predicted"/>
<evidence type="ECO:0000313" key="4">
    <source>
        <dbReference type="Proteomes" id="UP000003947"/>
    </source>
</evidence>
<sequence precursor="true">MKTAFLLAAGLVCLATGALSQESSRDRDDAGRGGWHDRRDGWDRDMDRRRGSMMRDDDEEGRGSRDGRGARFFLRSGDTQLRVVCGNRESTQTCVDAALRMFDRMQSQQGTAARTPSAPAQPPQ</sequence>
<reference evidence="3 4" key="1">
    <citation type="submission" date="2012-02" db="EMBL/GenBank/DDBJ databases">
        <title>Improved High-Quality Draft sequence of Microvirga sp. WSM3557.</title>
        <authorList>
            <consortium name="US DOE Joint Genome Institute"/>
            <person name="Lucas S."/>
            <person name="Han J."/>
            <person name="Lapidus A."/>
            <person name="Cheng J.-F."/>
            <person name="Goodwin L."/>
            <person name="Pitluck S."/>
            <person name="Peters L."/>
            <person name="Zhang X."/>
            <person name="Detter J.C."/>
            <person name="Han C."/>
            <person name="Tapia R."/>
            <person name="Land M."/>
            <person name="Hauser L."/>
            <person name="Kyrpides N."/>
            <person name="Ivanova N."/>
            <person name="Pagani I."/>
            <person name="Brau L."/>
            <person name="Yates R."/>
            <person name="O'Hara G."/>
            <person name="Rui T."/>
            <person name="Howieson J."/>
            <person name="Reeve W."/>
            <person name="Woyke T."/>
        </authorList>
    </citation>
    <scope>NUCLEOTIDE SEQUENCE [LARGE SCALE GENOMIC DNA]</scope>
    <source>
        <strain evidence="3 4">WSM3557</strain>
    </source>
</reference>